<name>A0AA38LZR6_9CUCU</name>
<sequence>MHEPSTVGDGLIKQSRTDVMALLIFAISHWKHSTPKTLLRDAIKFMLVAINQLSCFANLTASLGTSLPRLKRATVATLFKTLPGPSKYHLISLSSGNTAPLAEFIETQVAFSEFQ</sequence>
<proteinExistence type="predicted"/>
<organism evidence="1 2">
    <name type="scientific">Zophobas morio</name>
    <dbReference type="NCBI Taxonomy" id="2755281"/>
    <lineage>
        <taxon>Eukaryota</taxon>
        <taxon>Metazoa</taxon>
        <taxon>Ecdysozoa</taxon>
        <taxon>Arthropoda</taxon>
        <taxon>Hexapoda</taxon>
        <taxon>Insecta</taxon>
        <taxon>Pterygota</taxon>
        <taxon>Neoptera</taxon>
        <taxon>Endopterygota</taxon>
        <taxon>Coleoptera</taxon>
        <taxon>Polyphaga</taxon>
        <taxon>Cucujiformia</taxon>
        <taxon>Tenebrionidae</taxon>
        <taxon>Zophobas</taxon>
    </lineage>
</organism>
<protein>
    <submittedName>
        <fullName evidence="1">Uncharacterized protein</fullName>
    </submittedName>
</protein>
<gene>
    <name evidence="1" type="ORF">Zmor_004335</name>
</gene>
<comment type="caution">
    <text evidence="1">The sequence shown here is derived from an EMBL/GenBank/DDBJ whole genome shotgun (WGS) entry which is preliminary data.</text>
</comment>
<dbReference type="EMBL" id="JALNTZ010001590">
    <property type="protein sequence ID" value="KAJ3625337.1"/>
    <property type="molecule type" value="Genomic_DNA"/>
</dbReference>
<accession>A0AA38LZR6</accession>
<evidence type="ECO:0000313" key="1">
    <source>
        <dbReference type="EMBL" id="KAJ3625337.1"/>
    </source>
</evidence>
<reference evidence="1" key="1">
    <citation type="journal article" date="2023" name="G3 (Bethesda)">
        <title>Whole genome assemblies of Zophobas morio and Tenebrio molitor.</title>
        <authorList>
            <person name="Kaur S."/>
            <person name="Stinson S.A."/>
            <person name="diCenzo G.C."/>
        </authorList>
    </citation>
    <scope>NUCLEOTIDE SEQUENCE</scope>
    <source>
        <strain evidence="1">QUZm001</strain>
    </source>
</reference>
<dbReference type="AlphaFoldDB" id="A0AA38LZR6"/>
<evidence type="ECO:0000313" key="2">
    <source>
        <dbReference type="Proteomes" id="UP001168821"/>
    </source>
</evidence>
<dbReference type="Proteomes" id="UP001168821">
    <property type="component" value="Unassembled WGS sequence"/>
</dbReference>
<keyword evidence="2" id="KW-1185">Reference proteome</keyword>